<keyword evidence="7" id="KW-1185">Reference proteome</keyword>
<gene>
    <name evidence="6" type="ORF">RUMHYD_03002</name>
</gene>
<accession>C0CQ49</accession>
<dbReference type="PANTHER" id="PTHR30146:SF24">
    <property type="entry name" value="XYLOSE OPERON REGULATORY PROTEIN"/>
    <property type="match status" value="1"/>
</dbReference>
<dbReference type="InterPro" id="IPR000843">
    <property type="entry name" value="HTH_LacI"/>
</dbReference>
<dbReference type="InterPro" id="IPR028082">
    <property type="entry name" value="Peripla_BP_I"/>
</dbReference>
<dbReference type="eggNOG" id="COG1609">
    <property type="taxonomic scope" value="Bacteria"/>
</dbReference>
<reference evidence="6 7" key="2">
    <citation type="submission" date="2009-02" db="EMBL/GenBank/DDBJ databases">
        <title>Draft genome sequence of Blautia hydrogenotrophica DSM 10507 (Ruminococcus hydrogenotrophicus DSM 10507).</title>
        <authorList>
            <person name="Sudarsanam P."/>
            <person name="Ley R."/>
            <person name="Guruge J."/>
            <person name="Turnbaugh P.J."/>
            <person name="Mahowald M."/>
            <person name="Liep D."/>
            <person name="Gordon J."/>
        </authorList>
    </citation>
    <scope>NUCLEOTIDE SEQUENCE [LARGE SCALE GENOMIC DNA]</scope>
    <source>
        <strain evidence="7">DSM 10507 / JCM 14656 / S5a33</strain>
    </source>
</reference>
<proteinExistence type="predicted"/>
<dbReference type="PATRIC" id="fig|476272.21.peg.1138"/>
<dbReference type="HOGENOM" id="CLU_037628_6_2_9"/>
<dbReference type="SUPFAM" id="SSF47413">
    <property type="entry name" value="lambda repressor-like DNA-binding domains"/>
    <property type="match status" value="1"/>
</dbReference>
<organism evidence="6 7">
    <name type="scientific">Blautia hydrogenotrophica (strain DSM 10507 / JCM 14656 / S5a33)</name>
    <name type="common">Ruminococcus hydrogenotrophicus</name>
    <dbReference type="NCBI Taxonomy" id="476272"/>
    <lineage>
        <taxon>Bacteria</taxon>
        <taxon>Bacillati</taxon>
        <taxon>Bacillota</taxon>
        <taxon>Clostridia</taxon>
        <taxon>Lachnospirales</taxon>
        <taxon>Lachnospiraceae</taxon>
        <taxon>Blautia</taxon>
    </lineage>
</organism>
<keyword evidence="3" id="KW-0804">Transcription</keyword>
<sequence length="346" mass="39293">MAATIKEIAERAGVSTTTVSNVIHGKTKKVSPATIQKIEGLIREMGYVQKMGLRVLNKESSQLIAVVINYHKDFRDSILGDPFYGKLIGFIEEYVRKMGYYLIFYSAKDVEDIFRMVMGWDVDGVIALSFSRRNCEKIYQLIQKPIVSVDAYGELEEGQGNHVVNIGLDDESGGYMMTKYLLECGYEHIKVCAGRDSGVDHLRYLGAQRAVDELADGRQKLQFVALGMNYAKRRDSYAWLMQRRKPKTALFFLSDVYALEAVSFLCDRGLHIPQDLGVAGYDNISFAEFSAPRLTTVKQDVEQKAKLAVKILMDRIQGRETEEERDIRLPVTLITRKSVMVQEREK</sequence>
<protein>
    <submittedName>
        <fullName evidence="6">Uncharacterized protein</fullName>
    </submittedName>
</protein>
<name>C0CQ49_BLAHS</name>
<dbReference type="CDD" id="cd01392">
    <property type="entry name" value="HTH_LacI"/>
    <property type="match status" value="1"/>
</dbReference>
<dbReference type="GO" id="GO:0003700">
    <property type="term" value="F:DNA-binding transcription factor activity"/>
    <property type="evidence" value="ECO:0007669"/>
    <property type="project" value="TreeGrafter"/>
</dbReference>
<keyword evidence="2" id="KW-0238">DNA-binding</keyword>
<dbReference type="Pfam" id="PF13377">
    <property type="entry name" value="Peripla_BP_3"/>
    <property type="match status" value="1"/>
</dbReference>
<evidence type="ECO:0000313" key="7">
    <source>
        <dbReference type="Proteomes" id="UP000003100"/>
    </source>
</evidence>
<dbReference type="PANTHER" id="PTHR30146">
    <property type="entry name" value="LACI-RELATED TRANSCRIPTIONAL REPRESSOR"/>
    <property type="match status" value="1"/>
</dbReference>
<dbReference type="PROSITE" id="PS50932">
    <property type="entry name" value="HTH_LACI_2"/>
    <property type="match status" value="1"/>
</dbReference>
<feature type="domain" description="HTH lacI-type" evidence="4">
    <location>
        <begin position="3"/>
        <end position="58"/>
    </location>
</feature>
<evidence type="ECO:0000259" key="5">
    <source>
        <dbReference type="PROSITE" id="PS50943"/>
    </source>
</evidence>
<evidence type="ECO:0000256" key="1">
    <source>
        <dbReference type="ARBA" id="ARBA00023015"/>
    </source>
</evidence>
<dbReference type="Proteomes" id="UP000003100">
    <property type="component" value="Unassembled WGS sequence"/>
</dbReference>
<dbReference type="InterPro" id="IPR046335">
    <property type="entry name" value="LacI/GalR-like_sensor"/>
</dbReference>
<dbReference type="PROSITE" id="PS50943">
    <property type="entry name" value="HTH_CROC1"/>
    <property type="match status" value="1"/>
</dbReference>
<dbReference type="Pfam" id="PF00356">
    <property type="entry name" value="LacI"/>
    <property type="match status" value="1"/>
</dbReference>
<dbReference type="GO" id="GO:0000976">
    <property type="term" value="F:transcription cis-regulatory region binding"/>
    <property type="evidence" value="ECO:0007669"/>
    <property type="project" value="TreeGrafter"/>
</dbReference>
<feature type="domain" description="HTH cro/C1-type" evidence="5">
    <location>
        <begin position="4"/>
        <end position="48"/>
    </location>
</feature>
<dbReference type="CDD" id="cd06267">
    <property type="entry name" value="PBP1_LacI_sugar_binding-like"/>
    <property type="match status" value="1"/>
</dbReference>
<dbReference type="Gene3D" id="3.40.50.2300">
    <property type="match status" value="2"/>
</dbReference>
<evidence type="ECO:0000259" key="4">
    <source>
        <dbReference type="PROSITE" id="PS50932"/>
    </source>
</evidence>
<dbReference type="InterPro" id="IPR010982">
    <property type="entry name" value="Lambda_DNA-bd_dom_sf"/>
</dbReference>
<dbReference type="EMBL" id="ACBZ01000163">
    <property type="protein sequence ID" value="EEG48137.1"/>
    <property type="molecule type" value="Genomic_DNA"/>
</dbReference>
<dbReference type="InterPro" id="IPR001387">
    <property type="entry name" value="Cro/C1-type_HTH"/>
</dbReference>
<keyword evidence="1" id="KW-0805">Transcription regulation</keyword>
<evidence type="ECO:0000256" key="2">
    <source>
        <dbReference type="ARBA" id="ARBA00023125"/>
    </source>
</evidence>
<reference evidence="6 7" key="1">
    <citation type="submission" date="2009-01" db="EMBL/GenBank/DDBJ databases">
        <authorList>
            <person name="Fulton L."/>
            <person name="Clifton S."/>
            <person name="Fulton B."/>
            <person name="Xu J."/>
            <person name="Minx P."/>
            <person name="Pepin K.H."/>
            <person name="Johnson M."/>
            <person name="Bhonagiri V."/>
            <person name="Nash W.E."/>
            <person name="Mardis E.R."/>
            <person name="Wilson R.K."/>
        </authorList>
    </citation>
    <scope>NUCLEOTIDE SEQUENCE [LARGE SCALE GENOMIC DNA]</scope>
    <source>
        <strain evidence="7">DSM 10507 / JCM 14656 / S5a33</strain>
    </source>
</reference>
<dbReference type="AlphaFoldDB" id="C0CQ49"/>
<dbReference type="GeneID" id="86822460"/>
<dbReference type="RefSeq" id="WP_005950821.1">
    <property type="nucleotide sequence ID" value="NZ_CP136423.1"/>
</dbReference>
<dbReference type="PROSITE" id="PS00356">
    <property type="entry name" value="HTH_LACI_1"/>
    <property type="match status" value="1"/>
</dbReference>
<dbReference type="Gene3D" id="1.10.260.40">
    <property type="entry name" value="lambda repressor-like DNA-binding domains"/>
    <property type="match status" value="1"/>
</dbReference>
<dbReference type="SUPFAM" id="SSF53822">
    <property type="entry name" value="Periplasmic binding protein-like I"/>
    <property type="match status" value="1"/>
</dbReference>
<dbReference type="SMART" id="SM00354">
    <property type="entry name" value="HTH_LACI"/>
    <property type="match status" value="1"/>
</dbReference>
<evidence type="ECO:0000256" key="3">
    <source>
        <dbReference type="ARBA" id="ARBA00023163"/>
    </source>
</evidence>
<evidence type="ECO:0000313" key="6">
    <source>
        <dbReference type="EMBL" id="EEG48137.1"/>
    </source>
</evidence>